<dbReference type="RefSeq" id="WP_200274440.1">
    <property type="nucleotide sequence ID" value="NZ_JAENIJ010000157.1"/>
</dbReference>
<keyword evidence="1" id="KW-1133">Transmembrane helix</keyword>
<gene>
    <name evidence="2" type="ORF">JIN85_20815</name>
</gene>
<comment type="caution">
    <text evidence="2">The sequence shown here is derived from an EMBL/GenBank/DDBJ whole genome shotgun (WGS) entry which is preliminary data.</text>
</comment>
<dbReference type="AlphaFoldDB" id="A0A934SBB6"/>
<sequence length="213" mass="23464">RPIQNKAAHPTATSLIVDFDASIPPQMALYVRKKMKAVLPALTFLARHFLFVAFAMIVGCTGWTIVYFVLLAIAVVTNQGIGGPLAFPAGIIAMLAVCGFLGWGVFAPASAFGAVLCRVFRLPRIAAIPVVTMTAVLLSYAIYWVYLEIVTTHSMPSMLTVLKNFTIYLSIPLGAYWWLTEGPGALFDAFRRWIGRRQNKRRSEQDAALKDQP</sequence>
<keyword evidence="3" id="KW-1185">Reference proteome</keyword>
<keyword evidence="1" id="KW-0812">Transmembrane</keyword>
<feature type="transmembrane region" description="Helical" evidence="1">
    <location>
        <begin position="49"/>
        <end position="75"/>
    </location>
</feature>
<accession>A0A934SBB6</accession>
<proteinExistence type="predicted"/>
<organism evidence="2 3">
    <name type="scientific">Luteolibacter pohnpeiensis</name>
    <dbReference type="NCBI Taxonomy" id="454153"/>
    <lineage>
        <taxon>Bacteria</taxon>
        <taxon>Pseudomonadati</taxon>
        <taxon>Verrucomicrobiota</taxon>
        <taxon>Verrucomicrobiia</taxon>
        <taxon>Verrucomicrobiales</taxon>
        <taxon>Verrucomicrobiaceae</taxon>
        <taxon>Luteolibacter</taxon>
    </lineage>
</organism>
<dbReference type="EMBL" id="JAENIJ010000157">
    <property type="protein sequence ID" value="MBK1884865.1"/>
    <property type="molecule type" value="Genomic_DNA"/>
</dbReference>
<evidence type="ECO:0000313" key="2">
    <source>
        <dbReference type="EMBL" id="MBK1884865.1"/>
    </source>
</evidence>
<feature type="transmembrane region" description="Helical" evidence="1">
    <location>
        <begin position="87"/>
        <end position="113"/>
    </location>
</feature>
<reference evidence="2" key="1">
    <citation type="submission" date="2021-01" db="EMBL/GenBank/DDBJ databases">
        <title>Modified the classification status of verrucomicrobia.</title>
        <authorList>
            <person name="Feng X."/>
        </authorList>
    </citation>
    <scope>NUCLEOTIDE SEQUENCE</scope>
    <source>
        <strain evidence="2">KCTC 22041</strain>
    </source>
</reference>
<protein>
    <submittedName>
        <fullName evidence="2">Uncharacterized protein</fullName>
    </submittedName>
</protein>
<feature type="transmembrane region" description="Helical" evidence="1">
    <location>
        <begin position="167"/>
        <end position="190"/>
    </location>
</feature>
<name>A0A934SBB6_9BACT</name>
<evidence type="ECO:0000256" key="1">
    <source>
        <dbReference type="SAM" id="Phobius"/>
    </source>
</evidence>
<feature type="transmembrane region" description="Helical" evidence="1">
    <location>
        <begin position="125"/>
        <end position="147"/>
    </location>
</feature>
<evidence type="ECO:0000313" key="3">
    <source>
        <dbReference type="Proteomes" id="UP000603141"/>
    </source>
</evidence>
<dbReference type="Proteomes" id="UP000603141">
    <property type="component" value="Unassembled WGS sequence"/>
</dbReference>
<keyword evidence="1" id="KW-0472">Membrane</keyword>
<feature type="non-terminal residue" evidence="2">
    <location>
        <position position="1"/>
    </location>
</feature>